<dbReference type="EMBL" id="JABELX010000013">
    <property type="protein sequence ID" value="NNH74320.1"/>
    <property type="molecule type" value="Genomic_DNA"/>
</dbReference>
<comment type="similarity">
    <text evidence="2">Belongs to the methyltransferase superfamily. HEN1 family.</text>
</comment>
<dbReference type="InterPro" id="IPR038546">
    <property type="entry name" value="Hen1_N_sf"/>
</dbReference>
<dbReference type="Proteomes" id="UP000586827">
    <property type="component" value="Unassembled WGS sequence"/>
</dbReference>
<evidence type="ECO:0000256" key="5">
    <source>
        <dbReference type="ARBA" id="ARBA00022679"/>
    </source>
</evidence>
<dbReference type="Pfam" id="PF08242">
    <property type="entry name" value="Methyltransf_12"/>
    <property type="match status" value="1"/>
</dbReference>
<dbReference type="GO" id="GO:0046872">
    <property type="term" value="F:metal ion binding"/>
    <property type="evidence" value="ECO:0007669"/>
    <property type="project" value="UniProtKB-KW"/>
</dbReference>
<organism evidence="16 17">
    <name type="scientific">Nocardia uniformis</name>
    <dbReference type="NCBI Taxonomy" id="53432"/>
    <lineage>
        <taxon>Bacteria</taxon>
        <taxon>Bacillati</taxon>
        <taxon>Actinomycetota</taxon>
        <taxon>Actinomycetes</taxon>
        <taxon>Mycobacteriales</taxon>
        <taxon>Nocardiaceae</taxon>
        <taxon>Nocardia</taxon>
    </lineage>
</organism>
<dbReference type="GO" id="GO:0031047">
    <property type="term" value="P:regulatory ncRNA-mediated gene silencing"/>
    <property type="evidence" value="ECO:0007669"/>
    <property type="project" value="UniProtKB-KW"/>
</dbReference>
<evidence type="ECO:0000256" key="13">
    <source>
        <dbReference type="SAM" id="MobiDB-lite"/>
    </source>
</evidence>
<dbReference type="SUPFAM" id="SSF53335">
    <property type="entry name" value="S-adenosyl-L-methionine-dependent methyltransferases"/>
    <property type="match status" value="1"/>
</dbReference>
<evidence type="ECO:0000256" key="9">
    <source>
        <dbReference type="ARBA" id="ARBA00022884"/>
    </source>
</evidence>
<comment type="cofactor">
    <cofactor evidence="1">
        <name>Mg(2+)</name>
        <dbReference type="ChEBI" id="CHEBI:18420"/>
    </cofactor>
</comment>
<dbReference type="Gene3D" id="3.30.1610.20">
    <property type="entry name" value="Hen1, N-terminal domain"/>
    <property type="match status" value="1"/>
</dbReference>
<comment type="catalytic activity">
    <reaction evidence="12">
        <text>small RNA 3'-end nucleotide + S-adenosyl-L-methionine = small RNA 3'-end 2'-O-methylnucleotide + S-adenosyl-L-homocysteine + H(+)</text>
        <dbReference type="Rhea" id="RHEA:37887"/>
        <dbReference type="Rhea" id="RHEA-COMP:10415"/>
        <dbReference type="Rhea" id="RHEA-COMP:10416"/>
        <dbReference type="ChEBI" id="CHEBI:15378"/>
        <dbReference type="ChEBI" id="CHEBI:57856"/>
        <dbReference type="ChEBI" id="CHEBI:59789"/>
        <dbReference type="ChEBI" id="CHEBI:74896"/>
        <dbReference type="ChEBI" id="CHEBI:74898"/>
        <dbReference type="EC" id="2.1.1.386"/>
    </reaction>
</comment>
<dbReference type="RefSeq" id="WP_067523722.1">
    <property type="nucleotide sequence ID" value="NZ_JABELX010000013.1"/>
</dbReference>
<evidence type="ECO:0000256" key="8">
    <source>
        <dbReference type="ARBA" id="ARBA00022842"/>
    </source>
</evidence>
<keyword evidence="7" id="KW-0479">Metal-binding</keyword>
<dbReference type="InterPro" id="IPR013217">
    <property type="entry name" value="Methyltransf_12"/>
</dbReference>
<evidence type="ECO:0000256" key="7">
    <source>
        <dbReference type="ARBA" id="ARBA00022723"/>
    </source>
</evidence>
<evidence type="ECO:0000256" key="11">
    <source>
        <dbReference type="ARBA" id="ARBA00035025"/>
    </source>
</evidence>
<evidence type="ECO:0000256" key="4">
    <source>
        <dbReference type="ARBA" id="ARBA00022603"/>
    </source>
</evidence>
<name>A0A849CD08_9NOCA</name>
<evidence type="ECO:0000313" key="17">
    <source>
        <dbReference type="Proteomes" id="UP000586827"/>
    </source>
</evidence>
<evidence type="ECO:0000256" key="1">
    <source>
        <dbReference type="ARBA" id="ARBA00001946"/>
    </source>
</evidence>
<evidence type="ECO:0000256" key="10">
    <source>
        <dbReference type="ARBA" id="ARBA00023158"/>
    </source>
</evidence>
<keyword evidence="8" id="KW-0460">Magnesium</keyword>
<evidence type="ECO:0000256" key="12">
    <source>
        <dbReference type="ARBA" id="ARBA00048418"/>
    </source>
</evidence>
<feature type="compositionally biased region" description="Low complexity" evidence="13">
    <location>
        <begin position="283"/>
        <end position="301"/>
    </location>
</feature>
<dbReference type="InterPro" id="IPR024740">
    <property type="entry name" value="Hen1_N"/>
</dbReference>
<accession>A0A849CD08</accession>
<feature type="region of interest" description="Disordered" evidence="13">
    <location>
        <begin position="263"/>
        <end position="301"/>
    </location>
</feature>
<proteinExistence type="inferred from homology"/>
<dbReference type="InterPro" id="IPR024026">
    <property type="entry name" value="3'-RNA_MeTfrase_Hen1_bac"/>
</dbReference>
<comment type="caution">
    <text evidence="16">The sequence shown here is derived from an EMBL/GenBank/DDBJ whole genome shotgun (WGS) entry which is preliminary data.</text>
</comment>
<protein>
    <recommendedName>
        <fullName evidence="3">Small RNA 2'-O-methyltransferase</fullName>
        <ecNumber evidence="11">2.1.1.386</ecNumber>
    </recommendedName>
</protein>
<evidence type="ECO:0000256" key="6">
    <source>
        <dbReference type="ARBA" id="ARBA00022691"/>
    </source>
</evidence>
<evidence type="ECO:0000256" key="2">
    <source>
        <dbReference type="ARBA" id="ARBA00009026"/>
    </source>
</evidence>
<evidence type="ECO:0000256" key="3">
    <source>
        <dbReference type="ARBA" id="ARBA00021330"/>
    </source>
</evidence>
<dbReference type="CDD" id="cd02440">
    <property type="entry name" value="AdoMet_MTases"/>
    <property type="match status" value="1"/>
</dbReference>
<keyword evidence="5 16" id="KW-0808">Transferase</keyword>
<evidence type="ECO:0000259" key="15">
    <source>
        <dbReference type="Pfam" id="PF12623"/>
    </source>
</evidence>
<dbReference type="PANTHER" id="PTHR21404">
    <property type="entry name" value="HEN1"/>
    <property type="match status" value="1"/>
</dbReference>
<dbReference type="Pfam" id="PF12623">
    <property type="entry name" value="Hen1_L"/>
    <property type="match status" value="1"/>
</dbReference>
<keyword evidence="17" id="KW-1185">Reference proteome</keyword>
<dbReference type="GO" id="GO:0090486">
    <property type="term" value="F:small RNA 2'-O-methyltransferase activity"/>
    <property type="evidence" value="ECO:0007669"/>
    <property type="project" value="UniProtKB-EC"/>
</dbReference>
<evidence type="ECO:0000313" key="16">
    <source>
        <dbReference type="EMBL" id="NNH74320.1"/>
    </source>
</evidence>
<dbReference type="InterPro" id="IPR029063">
    <property type="entry name" value="SAM-dependent_MTases_sf"/>
</dbReference>
<dbReference type="PANTHER" id="PTHR21404:SF3">
    <property type="entry name" value="SMALL RNA 2'-O-METHYLTRANSFERASE"/>
    <property type="match status" value="1"/>
</dbReference>
<dbReference type="InterPro" id="IPR026610">
    <property type="entry name" value="Hen1"/>
</dbReference>
<feature type="domain" description="Methyltransferase type 12" evidence="14">
    <location>
        <begin position="404"/>
        <end position="504"/>
    </location>
</feature>
<dbReference type="AlphaFoldDB" id="A0A849CD08"/>
<dbReference type="NCBIfam" id="TIGR04074">
    <property type="entry name" value="bacter_Hen1"/>
    <property type="match status" value="1"/>
</dbReference>
<keyword evidence="6" id="KW-0949">S-adenosyl-L-methionine</keyword>
<dbReference type="EC" id="2.1.1.386" evidence="11"/>
<keyword evidence="9" id="KW-0694">RNA-binding</keyword>
<dbReference type="GO" id="GO:0001510">
    <property type="term" value="P:RNA methylation"/>
    <property type="evidence" value="ECO:0007669"/>
    <property type="project" value="InterPro"/>
</dbReference>
<reference evidence="16 17" key="1">
    <citation type="submission" date="2020-05" db="EMBL/GenBank/DDBJ databases">
        <title>MicrobeNet Type strains.</title>
        <authorList>
            <person name="Nicholson A.C."/>
        </authorList>
    </citation>
    <scope>NUCLEOTIDE SEQUENCE [LARGE SCALE GENOMIC DNA]</scope>
    <source>
        <strain evidence="16 17">JCM 3224</strain>
    </source>
</reference>
<keyword evidence="10" id="KW-0943">RNA-mediated gene silencing</keyword>
<gene>
    <name evidence="16" type="ORF">HLB23_31480</name>
</gene>
<dbReference type="Gene3D" id="3.40.50.150">
    <property type="entry name" value="Vaccinia Virus protein VP39"/>
    <property type="match status" value="1"/>
</dbReference>
<sequence length="592" mass="62958">MLLTITCTRPDDAAWAAGDLGYLLHKNPGRVQAFEQSYGTAHVMYPETDDRRCTAALLLEVDPVRLVRGKSRGTPEFSLGQYVNDRPYAASSLLAVTIAKVFGSALHGRCAQRPELAATALPLRIELPAVACKGGPETVRRMFAPLGWTVTATPLPLDPAFPDWGDSHYVRLELAGELRLADALTHLYVLLPVLDGSKHYWLDEAEIDKLLRFGEGWLASHPERAWITRRYLARRQSLVRVALARLAEVDDLEAEALGAVEEVGDDLADSGTTDSAGGREAPSETAPSTAESASAVDATTADDLASPSARYRSVIPACFWPGSAPGVAQPIAVDSGQKRAGTTGAGTVAVDGTGSRAVAATTAPTIAGAGADNAAAGGSMPSLAVTRRAAVIRALHEVGAHRVLDLGCGEGALLRELLADKAFTEIVGVDVAMRSLQIAKRRLARVPEWQARRVSLRQGALTYTDAALRGYDAAVLMEVIEHVDAPRLGALAHAVFGSAAPGAVVVTTPNSEYNALYETLPAGKFRHSDHRFEWSRCEFAAWARGICEKYGYEVRFEPIGVEDEALGASTQMAVFTKGTALVTNDGDEKGAA</sequence>
<feature type="domain" description="Hen1 N-terminal" evidence="15">
    <location>
        <begin position="1"/>
        <end position="247"/>
    </location>
</feature>
<evidence type="ECO:0000259" key="14">
    <source>
        <dbReference type="Pfam" id="PF08242"/>
    </source>
</evidence>
<dbReference type="GO" id="GO:0003723">
    <property type="term" value="F:RNA binding"/>
    <property type="evidence" value="ECO:0007669"/>
    <property type="project" value="UniProtKB-KW"/>
</dbReference>
<keyword evidence="4 16" id="KW-0489">Methyltransferase</keyword>